<evidence type="ECO:0000313" key="1">
    <source>
        <dbReference type="EMBL" id="MQM18769.1"/>
    </source>
</evidence>
<reference evidence="1" key="1">
    <citation type="submission" date="2017-07" db="EMBL/GenBank/DDBJ databases">
        <title>Taro Niue Genome Assembly and Annotation.</title>
        <authorList>
            <person name="Atibalentja N."/>
            <person name="Keating K."/>
            <person name="Fields C.J."/>
        </authorList>
    </citation>
    <scope>NUCLEOTIDE SEQUENCE</scope>
    <source>
        <strain evidence="1">Niue_2</strain>
        <tissue evidence="1">Leaf</tissue>
    </source>
</reference>
<name>A0A843XGX6_COLES</name>
<keyword evidence="2" id="KW-1185">Reference proteome</keyword>
<organism evidence="1 2">
    <name type="scientific">Colocasia esculenta</name>
    <name type="common">Wild taro</name>
    <name type="synonym">Arum esculentum</name>
    <dbReference type="NCBI Taxonomy" id="4460"/>
    <lineage>
        <taxon>Eukaryota</taxon>
        <taxon>Viridiplantae</taxon>
        <taxon>Streptophyta</taxon>
        <taxon>Embryophyta</taxon>
        <taxon>Tracheophyta</taxon>
        <taxon>Spermatophyta</taxon>
        <taxon>Magnoliopsida</taxon>
        <taxon>Liliopsida</taxon>
        <taxon>Araceae</taxon>
        <taxon>Aroideae</taxon>
        <taxon>Colocasieae</taxon>
        <taxon>Colocasia</taxon>
    </lineage>
</organism>
<protein>
    <submittedName>
        <fullName evidence="1">Uncharacterized protein</fullName>
    </submittedName>
</protein>
<sequence>MPAEGRRVSFMLLSSHSSPDHHSLSPTISFISLTLQGPMASLVSLGHWQTWSCSREGKSSSSLLMLLSAGSPISDMNFSFRRGVMSQPPLPAASLPVLPPTSAGEMLHPRQILETMALDDAQGAEALKKDGPRRRGKKASVDVAVASLSWNHKPCFSEAIQL</sequence>
<gene>
    <name evidence="1" type="ORF">Taro_051766</name>
</gene>
<accession>A0A843XGX6</accession>
<evidence type="ECO:0000313" key="2">
    <source>
        <dbReference type="Proteomes" id="UP000652761"/>
    </source>
</evidence>
<dbReference type="AlphaFoldDB" id="A0A843XGX6"/>
<dbReference type="EMBL" id="NMUH01008428">
    <property type="protein sequence ID" value="MQM18769.1"/>
    <property type="molecule type" value="Genomic_DNA"/>
</dbReference>
<comment type="caution">
    <text evidence="1">The sequence shown here is derived from an EMBL/GenBank/DDBJ whole genome shotgun (WGS) entry which is preliminary data.</text>
</comment>
<dbReference type="Proteomes" id="UP000652761">
    <property type="component" value="Unassembled WGS sequence"/>
</dbReference>
<proteinExistence type="predicted"/>